<accession>A0A1I4SQ28</accession>
<keyword evidence="2" id="KW-1185">Reference proteome</keyword>
<reference evidence="2" key="1">
    <citation type="submission" date="2016-10" db="EMBL/GenBank/DDBJ databases">
        <authorList>
            <person name="Varghese N."/>
            <person name="Submissions S."/>
        </authorList>
    </citation>
    <scope>NUCLEOTIDE SEQUENCE [LARGE SCALE GENOMIC DNA]</scope>
    <source>
        <strain evidence="2">DSM 4002</strain>
    </source>
</reference>
<proteinExistence type="predicted"/>
<dbReference type="Proteomes" id="UP000182961">
    <property type="component" value="Unassembled WGS sequence"/>
</dbReference>
<gene>
    <name evidence="1" type="ORF">SAMN05444143_101935</name>
</gene>
<organism evidence="1 2">
    <name type="scientific">Flavobacterium succinicans</name>
    <dbReference type="NCBI Taxonomy" id="29536"/>
    <lineage>
        <taxon>Bacteria</taxon>
        <taxon>Pseudomonadati</taxon>
        <taxon>Bacteroidota</taxon>
        <taxon>Flavobacteriia</taxon>
        <taxon>Flavobacteriales</taxon>
        <taxon>Flavobacteriaceae</taxon>
        <taxon>Flavobacterium</taxon>
    </lineage>
</organism>
<protein>
    <submittedName>
        <fullName evidence="1">Uncharacterized protein</fullName>
    </submittedName>
</protein>
<evidence type="ECO:0000313" key="2">
    <source>
        <dbReference type="Proteomes" id="UP000182961"/>
    </source>
</evidence>
<name>A0A1I4SQ28_9FLAO</name>
<dbReference type="EMBL" id="FOUT01000001">
    <property type="protein sequence ID" value="SFM66586.1"/>
    <property type="molecule type" value="Genomic_DNA"/>
</dbReference>
<dbReference type="AlphaFoldDB" id="A0A1I4SQ28"/>
<evidence type="ECO:0000313" key="1">
    <source>
        <dbReference type="EMBL" id="SFM66586.1"/>
    </source>
</evidence>
<sequence length="58" mass="6642">MGNKVFYAHSLKLSDSNVESITILSSLAVSLFNKHVSHKTRKPSLMTWLSICFPYWLN</sequence>